<dbReference type="EMBL" id="RBAH01000026">
    <property type="protein sequence ID" value="RKN72995.1"/>
    <property type="molecule type" value="Genomic_DNA"/>
</dbReference>
<dbReference type="Gene3D" id="3.40.50.150">
    <property type="entry name" value="Vaccinia Virus protein VP39"/>
    <property type="match status" value="1"/>
</dbReference>
<evidence type="ECO:0000259" key="3">
    <source>
        <dbReference type="Pfam" id="PF13649"/>
    </source>
</evidence>
<dbReference type="GO" id="GO:0032259">
    <property type="term" value="P:methylation"/>
    <property type="evidence" value="ECO:0007669"/>
    <property type="project" value="UniProtKB-KW"/>
</dbReference>
<comment type="caution">
    <text evidence="4">The sequence shown here is derived from an EMBL/GenBank/DDBJ whole genome shotgun (WGS) entry which is preliminary data.</text>
</comment>
<proteinExistence type="predicted"/>
<dbReference type="SUPFAM" id="SSF53335">
    <property type="entry name" value="S-adenosyl-L-methionine-dependent methyltransferases"/>
    <property type="match status" value="1"/>
</dbReference>
<keyword evidence="5" id="KW-1185">Reference proteome</keyword>
<name>A0A3B0BIK3_9BACL</name>
<gene>
    <name evidence="4" type="ORF">D7M11_28005</name>
</gene>
<feature type="domain" description="Methyltransferase" evidence="3">
    <location>
        <begin position="54"/>
        <end position="150"/>
    </location>
</feature>
<dbReference type="PANTHER" id="PTHR43861">
    <property type="entry name" value="TRANS-ACONITATE 2-METHYLTRANSFERASE-RELATED"/>
    <property type="match status" value="1"/>
</dbReference>
<dbReference type="GO" id="GO:0008757">
    <property type="term" value="F:S-adenosylmethionine-dependent methyltransferase activity"/>
    <property type="evidence" value="ECO:0007669"/>
    <property type="project" value="InterPro"/>
</dbReference>
<keyword evidence="1 4" id="KW-0489">Methyltransferase</keyword>
<dbReference type="Proteomes" id="UP000282311">
    <property type="component" value="Unassembled WGS sequence"/>
</dbReference>
<organism evidence="4 5">
    <name type="scientific">Paenibacillus ginsengarvi</name>
    <dbReference type="NCBI Taxonomy" id="400777"/>
    <lineage>
        <taxon>Bacteria</taxon>
        <taxon>Bacillati</taxon>
        <taxon>Bacillota</taxon>
        <taxon>Bacilli</taxon>
        <taxon>Bacillales</taxon>
        <taxon>Paenibacillaceae</taxon>
        <taxon>Paenibacillus</taxon>
    </lineage>
</organism>
<evidence type="ECO:0000313" key="5">
    <source>
        <dbReference type="Proteomes" id="UP000282311"/>
    </source>
</evidence>
<dbReference type="RefSeq" id="WP_120750571.1">
    <property type="nucleotide sequence ID" value="NZ_RBAH01000026.1"/>
</dbReference>
<dbReference type="OrthoDB" id="9791837at2"/>
<dbReference type="InterPro" id="IPR041698">
    <property type="entry name" value="Methyltransf_25"/>
</dbReference>
<reference evidence="4 5" key="1">
    <citation type="journal article" date="2007" name="Int. J. Syst. Evol. Microbiol.">
        <title>Paenibacillus ginsengarvi sp. nov., isolated from soil from ginseng cultivation.</title>
        <authorList>
            <person name="Yoon M.H."/>
            <person name="Ten L.N."/>
            <person name="Im W.T."/>
        </authorList>
    </citation>
    <scope>NUCLEOTIDE SEQUENCE [LARGE SCALE GENOMIC DNA]</scope>
    <source>
        <strain evidence="4 5">KCTC 13059</strain>
    </source>
</reference>
<evidence type="ECO:0000256" key="1">
    <source>
        <dbReference type="ARBA" id="ARBA00022603"/>
    </source>
</evidence>
<accession>A0A3B0BIK3</accession>
<dbReference type="Pfam" id="PF13649">
    <property type="entry name" value="Methyltransf_25"/>
    <property type="match status" value="1"/>
</dbReference>
<dbReference type="CDD" id="cd02440">
    <property type="entry name" value="AdoMet_MTases"/>
    <property type="match status" value="1"/>
</dbReference>
<sequence>MNEWRELSGQSKQRWEQNAGYWDDYMGENSNRWHRELIRPATERLLDVQEGHMVLDIACGNGNFSRRLVELGANVVAFDYSAAMIERAKQRSEAFLDRIDYRTMDATSEEEWAKLATGEFDSAVSNMALMDIADITPLVRALGSCLKPGGTFVFSIPHPCFRPPGTRETYETEDRGGEVISRSVIHISQYSTPASSENIGIRGQPVPHFMFHRTLSDYVSLFCGVGFVLDGMVEPTFAKGSGASGKFEWDEIPPAVIMRFRKDDR</sequence>
<keyword evidence="2 4" id="KW-0808">Transferase</keyword>
<dbReference type="InterPro" id="IPR029063">
    <property type="entry name" value="SAM-dependent_MTases_sf"/>
</dbReference>
<protein>
    <submittedName>
        <fullName evidence="4">Class I SAM-dependent methyltransferase</fullName>
    </submittedName>
</protein>
<evidence type="ECO:0000256" key="2">
    <source>
        <dbReference type="ARBA" id="ARBA00022679"/>
    </source>
</evidence>
<evidence type="ECO:0000313" key="4">
    <source>
        <dbReference type="EMBL" id="RKN72995.1"/>
    </source>
</evidence>
<dbReference type="AlphaFoldDB" id="A0A3B0BIK3"/>
<dbReference type="PANTHER" id="PTHR43861:SF1">
    <property type="entry name" value="TRANS-ACONITATE 2-METHYLTRANSFERASE"/>
    <property type="match status" value="1"/>
</dbReference>